<gene>
    <name evidence="3" type="ORF">MAM1_0100c05196</name>
</gene>
<evidence type="ECO:0000313" key="4">
    <source>
        <dbReference type="Proteomes" id="UP000053815"/>
    </source>
</evidence>
<dbReference type="Gene3D" id="3.40.50.1110">
    <property type="entry name" value="SGNH hydrolase"/>
    <property type="match status" value="1"/>
</dbReference>
<name>A0A0C9MR20_9FUNG</name>
<feature type="signal peptide" evidence="2">
    <location>
        <begin position="1"/>
        <end position="19"/>
    </location>
</feature>
<evidence type="ECO:0000313" key="3">
    <source>
        <dbReference type="EMBL" id="GAN05722.1"/>
    </source>
</evidence>
<accession>A0A0C9MR20</accession>
<dbReference type="OrthoDB" id="1600564at2759"/>
<sequence>MKLTVLLPCLALSATAVSAFNKIITYADSLTDAGTDYALTGFPPAPYYKGRFSNGPVWIEEVEKRLPGIEIVNTANGGSTTNNEDVLYQFGTFIVPGLQQKILTTYVNGTSDDLYLLYIGYNDLNAIVNPIQYTIYDKNYNIQRIADNVIKSAELLVQMYGAKNFLIMNVIPFDQFPQVAKKDRKFAKKLITDYNALLQNKLPNSLPHADVKFLDDHAWFIDQLKHPERFGQQTSNGPCAWGVGNTTACDDPEKHFFWDSAHPSKEVHAALGAWASAQIKSLYHLD</sequence>
<dbReference type="SUPFAM" id="SSF52266">
    <property type="entry name" value="SGNH hydrolase"/>
    <property type="match status" value="1"/>
</dbReference>
<dbReference type="GO" id="GO:0016788">
    <property type="term" value="F:hydrolase activity, acting on ester bonds"/>
    <property type="evidence" value="ECO:0007669"/>
    <property type="project" value="InterPro"/>
</dbReference>
<dbReference type="CDD" id="cd01846">
    <property type="entry name" value="fatty_acyltransferase_like"/>
    <property type="match status" value="1"/>
</dbReference>
<protein>
    <submittedName>
        <fullName evidence="3">PEP-CTERM exosortase interaction domain-containing protein</fullName>
    </submittedName>
</protein>
<dbReference type="STRING" id="91626.A0A0C9MR20"/>
<evidence type="ECO:0000256" key="2">
    <source>
        <dbReference type="SAM" id="SignalP"/>
    </source>
</evidence>
<evidence type="ECO:0000256" key="1">
    <source>
        <dbReference type="ARBA" id="ARBA00022801"/>
    </source>
</evidence>
<dbReference type="InterPro" id="IPR051058">
    <property type="entry name" value="GDSL_Est/Lipase"/>
</dbReference>
<proteinExistence type="predicted"/>
<dbReference type="PANTHER" id="PTHR45648">
    <property type="entry name" value="GDSL LIPASE/ACYLHYDROLASE FAMILY PROTEIN (AFU_ORTHOLOGUE AFUA_4G14700)"/>
    <property type="match status" value="1"/>
</dbReference>
<keyword evidence="4" id="KW-1185">Reference proteome</keyword>
<feature type="chain" id="PRO_5002209575" evidence="2">
    <location>
        <begin position="20"/>
        <end position="286"/>
    </location>
</feature>
<keyword evidence="1" id="KW-0378">Hydrolase</keyword>
<dbReference type="EMBL" id="DF836389">
    <property type="protein sequence ID" value="GAN05722.1"/>
    <property type="molecule type" value="Genomic_DNA"/>
</dbReference>
<dbReference type="InterPro" id="IPR001087">
    <property type="entry name" value="GDSL"/>
</dbReference>
<dbReference type="Proteomes" id="UP000053815">
    <property type="component" value="Unassembled WGS sequence"/>
</dbReference>
<dbReference type="InterPro" id="IPR036514">
    <property type="entry name" value="SGNH_hydro_sf"/>
</dbReference>
<dbReference type="AlphaFoldDB" id="A0A0C9MR20"/>
<dbReference type="PANTHER" id="PTHR45648:SF22">
    <property type="entry name" value="GDSL LIPASE_ACYLHYDROLASE FAMILY PROTEIN (AFU_ORTHOLOGUE AFUA_4G14700)"/>
    <property type="match status" value="1"/>
</dbReference>
<reference evidence="3" key="1">
    <citation type="submission" date="2014-09" db="EMBL/GenBank/DDBJ databases">
        <title>Draft genome sequence of an oleaginous Mucoromycotina fungus Mucor ambiguus NBRC6742.</title>
        <authorList>
            <person name="Takeda I."/>
            <person name="Yamane N."/>
            <person name="Morita T."/>
            <person name="Tamano K."/>
            <person name="Machida M."/>
            <person name="Baker S."/>
            <person name="Koike H."/>
        </authorList>
    </citation>
    <scope>NUCLEOTIDE SEQUENCE</scope>
    <source>
        <strain evidence="3">NBRC 6742</strain>
    </source>
</reference>
<organism evidence="3">
    <name type="scientific">Mucor ambiguus</name>
    <dbReference type="NCBI Taxonomy" id="91626"/>
    <lineage>
        <taxon>Eukaryota</taxon>
        <taxon>Fungi</taxon>
        <taxon>Fungi incertae sedis</taxon>
        <taxon>Mucoromycota</taxon>
        <taxon>Mucoromycotina</taxon>
        <taxon>Mucoromycetes</taxon>
        <taxon>Mucorales</taxon>
        <taxon>Mucorineae</taxon>
        <taxon>Mucoraceae</taxon>
        <taxon>Mucor</taxon>
    </lineage>
</organism>
<keyword evidence="2" id="KW-0732">Signal</keyword>
<dbReference type="Pfam" id="PF00657">
    <property type="entry name" value="Lipase_GDSL"/>
    <property type="match status" value="1"/>
</dbReference>